<feature type="compositionally biased region" description="Basic and acidic residues" evidence="1">
    <location>
        <begin position="271"/>
        <end position="281"/>
    </location>
</feature>
<keyword evidence="4" id="KW-1185">Reference proteome</keyword>
<dbReference type="InterPro" id="IPR028030">
    <property type="entry name" value="DUF4592"/>
</dbReference>
<feature type="compositionally biased region" description="Low complexity" evidence="1">
    <location>
        <begin position="584"/>
        <end position="596"/>
    </location>
</feature>
<evidence type="ECO:0000256" key="1">
    <source>
        <dbReference type="SAM" id="MobiDB-lite"/>
    </source>
</evidence>
<feature type="compositionally biased region" description="Low complexity" evidence="1">
    <location>
        <begin position="170"/>
        <end position="185"/>
    </location>
</feature>
<feature type="region of interest" description="Disordered" evidence="1">
    <location>
        <begin position="569"/>
        <end position="598"/>
    </location>
</feature>
<organism evidence="3 4">
    <name type="scientific">Pelobates cultripes</name>
    <name type="common">Western spadefoot toad</name>
    <dbReference type="NCBI Taxonomy" id="61616"/>
    <lineage>
        <taxon>Eukaryota</taxon>
        <taxon>Metazoa</taxon>
        <taxon>Chordata</taxon>
        <taxon>Craniata</taxon>
        <taxon>Vertebrata</taxon>
        <taxon>Euteleostomi</taxon>
        <taxon>Amphibia</taxon>
        <taxon>Batrachia</taxon>
        <taxon>Anura</taxon>
        <taxon>Pelobatoidea</taxon>
        <taxon>Pelobatidae</taxon>
        <taxon>Pelobates</taxon>
    </lineage>
</organism>
<feature type="region of interest" description="Disordered" evidence="1">
    <location>
        <begin position="40"/>
        <end position="205"/>
    </location>
</feature>
<feature type="compositionally biased region" description="Polar residues" evidence="1">
    <location>
        <begin position="743"/>
        <end position="759"/>
    </location>
</feature>
<name>A0AAD1T1Q4_PELCU</name>
<accession>A0AAD1T1Q4</accession>
<reference evidence="3" key="1">
    <citation type="submission" date="2022-03" db="EMBL/GenBank/DDBJ databases">
        <authorList>
            <person name="Alioto T."/>
            <person name="Alioto T."/>
            <person name="Gomez Garrido J."/>
        </authorList>
    </citation>
    <scope>NUCLEOTIDE SEQUENCE</scope>
</reference>
<dbReference type="AlphaFoldDB" id="A0AAD1T1Q4"/>
<sequence length="901" mass="98984">MAANSAEGPPTSETEETHEENTGKKKSKFQAFKKFFVKKKRKEYPTPSRETNLKPSQSSSDVSVSAVRTTALPAAQEPGPKSNMGNKALSHDSVFQSETEDIAKDKSSQENIPGKVKSLQLQLQQNIRIGSSPRGIVPKNIEDSGALSEDDGLPRSPPEINSLHEILAESSVKSSSCTQRRSSLSLGGTDSEEEQVSSCPMSPLSSVLSCPTSPSSRLHLLDFTAPASSLICLDNSAAKHRIAVKPKNQRGPTVKLKQTASVQPKGTRVTGKVDTEEPELDSEHAKFNTEDTVVRISVVDAKPLLDLKEIEDTKGNGKNEVPSVSLTLESEDKQVPQNEAAQYEADVDLHISQTPEEDQVEYIAEATVKREESDPTTESIFTIPVYELDAVLDMAELPETTDLKEEIVDRDISPNQTCEMVDTSPKIDENLSVTVTDEPIINEFKQQLELESLETGKQCKLTVNTERTLILEETSLLKDDLLEQECTTATCSGDKSTESCEQSCGILMVHDVLSDVVESQEILECKETHVCAEHSESDQVSPNTDNESSAMQFSGELVCENEMGHLDEEVTESPMEKTENLLVESATESSTSDSCSVQVAGGTVGKELDVLSYTDPLTETYEECKKTETNIESKQKSAAKPVRFTVAPAWQRSLSVASPKEFTFHRNILKSGSFDSAEETVITIHKDESRKTDKLTDIPPKSDEESLVPFGVRLRSTSTPLKYSEAHFGESVKPTTVDTLHLDYNQNTPKPTKTAQIRSDATKESKPLHTNENRTPLKPKADDPSPKEIIAPSWISVAKQKRKGFQEHPLAREENITAENNQAKGALEISLKISNDSKTQSEEIKPKKELPCIDISPAESIEIRPGSEKCPASLQNPDEPPWLSLAKKKAKAWSEMPPITQ</sequence>
<feature type="region of interest" description="Disordered" evidence="1">
    <location>
        <begin position="1"/>
        <end position="28"/>
    </location>
</feature>
<dbReference type="Pfam" id="PF15262">
    <property type="entry name" value="DUF4592"/>
    <property type="match status" value="1"/>
</dbReference>
<feature type="compositionally biased region" description="Basic and acidic residues" evidence="1">
    <location>
        <begin position="569"/>
        <end position="579"/>
    </location>
</feature>
<evidence type="ECO:0000313" key="4">
    <source>
        <dbReference type="Proteomes" id="UP001295444"/>
    </source>
</evidence>
<feature type="domain" description="DUF4592" evidence="2">
    <location>
        <begin position="125"/>
        <end position="251"/>
    </location>
</feature>
<protein>
    <recommendedName>
        <fullName evidence="2">DUF4592 domain-containing protein</fullName>
    </recommendedName>
</protein>
<dbReference type="EMBL" id="OW240920">
    <property type="protein sequence ID" value="CAH2315027.1"/>
    <property type="molecule type" value="Genomic_DNA"/>
</dbReference>
<feature type="compositionally biased region" description="Low complexity" evidence="1">
    <location>
        <begin position="56"/>
        <end position="67"/>
    </location>
</feature>
<feature type="compositionally biased region" description="Basic and acidic residues" evidence="1">
    <location>
        <begin position="760"/>
        <end position="772"/>
    </location>
</feature>
<gene>
    <name evidence="3" type="ORF">PECUL_23A051384</name>
</gene>
<proteinExistence type="predicted"/>
<feature type="region of interest" description="Disordered" evidence="1">
    <location>
        <begin position="260"/>
        <end position="281"/>
    </location>
</feature>
<feature type="region of interest" description="Disordered" evidence="1">
    <location>
        <begin position="743"/>
        <end position="787"/>
    </location>
</feature>
<evidence type="ECO:0000313" key="3">
    <source>
        <dbReference type="EMBL" id="CAH2315027.1"/>
    </source>
</evidence>
<dbReference type="InterPro" id="IPR026713">
    <property type="entry name" value="CRACD-like"/>
</dbReference>
<evidence type="ECO:0000259" key="2">
    <source>
        <dbReference type="Pfam" id="PF15262"/>
    </source>
</evidence>
<feature type="compositionally biased region" description="Polar residues" evidence="1">
    <location>
        <begin position="119"/>
        <end position="129"/>
    </location>
</feature>
<dbReference type="PANTHER" id="PTHR47743:SF2">
    <property type="entry name" value="ACROSOMAL PROTEIN KIAA1210"/>
    <property type="match status" value="1"/>
</dbReference>
<dbReference type="Proteomes" id="UP001295444">
    <property type="component" value="Chromosome 09"/>
</dbReference>
<dbReference type="PANTHER" id="PTHR47743">
    <property type="entry name" value="KIAA1210 / KIAA1211 FAMILY MEMBER"/>
    <property type="match status" value="1"/>
</dbReference>